<dbReference type="Pfam" id="PF24494">
    <property type="entry name" value="DUF7587"/>
    <property type="match status" value="1"/>
</dbReference>
<reference evidence="3" key="1">
    <citation type="journal article" date="2017" name="Genome Biol.">
        <title>Comparative genomics reveals high biological diversity and specific adaptations in the industrially and medically important fungal genus Aspergillus.</title>
        <authorList>
            <person name="de Vries R.P."/>
            <person name="Riley R."/>
            <person name="Wiebenga A."/>
            <person name="Aguilar-Osorio G."/>
            <person name="Amillis S."/>
            <person name="Uchima C.A."/>
            <person name="Anderluh G."/>
            <person name="Asadollahi M."/>
            <person name="Askin M."/>
            <person name="Barry K."/>
            <person name="Battaglia E."/>
            <person name="Bayram O."/>
            <person name="Benocci T."/>
            <person name="Braus-Stromeyer S.A."/>
            <person name="Caldana C."/>
            <person name="Canovas D."/>
            <person name="Cerqueira G.C."/>
            <person name="Chen F."/>
            <person name="Chen W."/>
            <person name="Choi C."/>
            <person name="Clum A."/>
            <person name="Dos Santos R.A."/>
            <person name="Damasio A.R."/>
            <person name="Diallinas G."/>
            <person name="Emri T."/>
            <person name="Fekete E."/>
            <person name="Flipphi M."/>
            <person name="Freyberg S."/>
            <person name="Gallo A."/>
            <person name="Gournas C."/>
            <person name="Habgood R."/>
            <person name="Hainaut M."/>
            <person name="Harispe M.L."/>
            <person name="Henrissat B."/>
            <person name="Hilden K.S."/>
            <person name="Hope R."/>
            <person name="Hossain A."/>
            <person name="Karabika E."/>
            <person name="Karaffa L."/>
            <person name="Karanyi Z."/>
            <person name="Krasevec N."/>
            <person name="Kuo A."/>
            <person name="Kusch H."/>
            <person name="LaButti K."/>
            <person name="Lagendijk E.L."/>
            <person name="Lapidus A."/>
            <person name="Levasseur A."/>
            <person name="Lindquist E."/>
            <person name="Lipzen A."/>
            <person name="Logrieco A.F."/>
            <person name="MacCabe A."/>
            <person name="Maekelae M.R."/>
            <person name="Malavazi I."/>
            <person name="Melin P."/>
            <person name="Meyer V."/>
            <person name="Mielnichuk N."/>
            <person name="Miskei M."/>
            <person name="Molnar A.P."/>
            <person name="Mule G."/>
            <person name="Ngan C.Y."/>
            <person name="Orejas M."/>
            <person name="Orosz E."/>
            <person name="Ouedraogo J.P."/>
            <person name="Overkamp K.M."/>
            <person name="Park H.-S."/>
            <person name="Perrone G."/>
            <person name="Piumi F."/>
            <person name="Punt P.J."/>
            <person name="Ram A.F."/>
            <person name="Ramon A."/>
            <person name="Rauscher S."/>
            <person name="Record E."/>
            <person name="Riano-Pachon D.M."/>
            <person name="Robert V."/>
            <person name="Roehrig J."/>
            <person name="Ruller R."/>
            <person name="Salamov A."/>
            <person name="Salih N.S."/>
            <person name="Samson R.A."/>
            <person name="Sandor E."/>
            <person name="Sanguinetti M."/>
            <person name="Schuetze T."/>
            <person name="Sepcic K."/>
            <person name="Shelest E."/>
            <person name="Sherlock G."/>
            <person name="Sophianopoulou V."/>
            <person name="Squina F.M."/>
            <person name="Sun H."/>
            <person name="Susca A."/>
            <person name="Todd R.B."/>
            <person name="Tsang A."/>
            <person name="Unkles S.E."/>
            <person name="van de Wiele N."/>
            <person name="van Rossen-Uffink D."/>
            <person name="Oliveira J.V."/>
            <person name="Vesth T.C."/>
            <person name="Visser J."/>
            <person name="Yu J.-H."/>
            <person name="Zhou M."/>
            <person name="Andersen M.R."/>
            <person name="Archer D.B."/>
            <person name="Baker S.E."/>
            <person name="Benoit I."/>
            <person name="Brakhage A.A."/>
            <person name="Braus G.H."/>
            <person name="Fischer R."/>
            <person name="Frisvad J.C."/>
            <person name="Goldman G.H."/>
            <person name="Houbraken J."/>
            <person name="Oakley B."/>
            <person name="Pocsi I."/>
            <person name="Scazzocchio C."/>
            <person name="Seiboth B."/>
            <person name="vanKuyk P.A."/>
            <person name="Wortman J."/>
            <person name="Dyer P.S."/>
            <person name="Grigoriev I.V."/>
        </authorList>
    </citation>
    <scope>NUCLEOTIDE SEQUENCE [LARGE SCALE GENOMIC DNA]</scope>
    <source>
        <strain evidence="3">ITEM 5010</strain>
    </source>
</reference>
<keyword evidence="3" id="KW-1185">Reference proteome</keyword>
<dbReference type="AlphaFoldDB" id="A0A1R3RQ06"/>
<dbReference type="InterPro" id="IPR056009">
    <property type="entry name" value="DUF7587"/>
</dbReference>
<gene>
    <name evidence="2" type="ORF">ASPCADRAFT_4610</name>
</gene>
<sequence>MASASSESVPTVATQTLFRPNPFQKLQLKSFASHSVPTYLFRLVAPDTVGSTTTSTVTPRALINSESDHPEDIFRIDPKEAATLVYEHLDWKCEDRCNFMSWTSSLLFALQYGLYRHAKDKSKPDLNEIRLFILDTRGFPEGTFIKDLDIIDFFKTPTNDLNILSGELDIQGKCATVSMQRMIDLGLFELYPRLGNQDKWTRLAIRVLELREDFAHLPSTTPFEVHTAIEIAQGCFTGRWAVPFAAMLLALKPRDSTDAEIAARLSEISLREGMDFQKIQIDVDGLPEVGQFVRIVNGVHRETQGSDISLLINPFTRFGIV</sequence>
<protein>
    <recommendedName>
        <fullName evidence="1">DUF7587 domain-containing protein</fullName>
    </recommendedName>
</protein>
<accession>A0A1R3RQ06</accession>
<dbReference type="Proteomes" id="UP000188318">
    <property type="component" value="Unassembled WGS sequence"/>
</dbReference>
<dbReference type="OMA" id="FHLHANT"/>
<dbReference type="OrthoDB" id="4152607at2759"/>
<organism evidence="2 3">
    <name type="scientific">Aspergillus carbonarius (strain ITEM 5010)</name>
    <dbReference type="NCBI Taxonomy" id="602072"/>
    <lineage>
        <taxon>Eukaryota</taxon>
        <taxon>Fungi</taxon>
        <taxon>Dikarya</taxon>
        <taxon>Ascomycota</taxon>
        <taxon>Pezizomycotina</taxon>
        <taxon>Eurotiomycetes</taxon>
        <taxon>Eurotiomycetidae</taxon>
        <taxon>Eurotiales</taxon>
        <taxon>Aspergillaceae</taxon>
        <taxon>Aspergillus</taxon>
        <taxon>Aspergillus subgen. Circumdati</taxon>
    </lineage>
</organism>
<dbReference type="STRING" id="602072.A0A1R3RQ06"/>
<dbReference type="EMBL" id="KV907498">
    <property type="protein sequence ID" value="OOF96565.1"/>
    <property type="molecule type" value="Genomic_DNA"/>
</dbReference>
<proteinExistence type="predicted"/>
<dbReference type="VEuPathDB" id="FungiDB:ASPCADRAFT_4610"/>
<feature type="domain" description="DUF7587" evidence="1">
    <location>
        <begin position="36"/>
        <end position="148"/>
    </location>
</feature>
<evidence type="ECO:0000259" key="1">
    <source>
        <dbReference type="Pfam" id="PF24494"/>
    </source>
</evidence>
<evidence type="ECO:0000313" key="2">
    <source>
        <dbReference type="EMBL" id="OOF96565.1"/>
    </source>
</evidence>
<name>A0A1R3RQ06_ASPC5</name>
<evidence type="ECO:0000313" key="3">
    <source>
        <dbReference type="Proteomes" id="UP000188318"/>
    </source>
</evidence>